<feature type="region of interest" description="Disordered" evidence="1">
    <location>
        <begin position="1"/>
        <end position="39"/>
    </location>
</feature>
<name>A0A7J0C5B8_9ACTN</name>
<accession>A0A7J0C5B8</accession>
<reference evidence="2 3" key="1">
    <citation type="submission" date="2020-05" db="EMBL/GenBank/DDBJ databases">
        <title>Whole genome shotgun sequence of Streptomyces fulvorobeus NBRC 15897.</title>
        <authorList>
            <person name="Komaki H."/>
            <person name="Tamura T."/>
        </authorList>
    </citation>
    <scope>NUCLEOTIDE SEQUENCE [LARGE SCALE GENOMIC DNA]</scope>
    <source>
        <strain evidence="2 3">NBRC 15897</strain>
    </source>
</reference>
<gene>
    <name evidence="2" type="ORF">Sfulv_25460</name>
</gene>
<evidence type="ECO:0000313" key="3">
    <source>
        <dbReference type="Proteomes" id="UP000498980"/>
    </source>
</evidence>
<comment type="caution">
    <text evidence="2">The sequence shown here is derived from an EMBL/GenBank/DDBJ whole genome shotgun (WGS) entry which is preliminary data.</text>
</comment>
<evidence type="ECO:0000256" key="1">
    <source>
        <dbReference type="SAM" id="MobiDB-lite"/>
    </source>
</evidence>
<dbReference type="AlphaFoldDB" id="A0A7J0C5B8"/>
<feature type="compositionally biased region" description="Gly residues" evidence="1">
    <location>
        <begin position="16"/>
        <end position="30"/>
    </location>
</feature>
<feature type="region of interest" description="Disordered" evidence="1">
    <location>
        <begin position="62"/>
        <end position="81"/>
    </location>
</feature>
<dbReference type="EMBL" id="BLWC01000001">
    <property type="protein sequence ID" value="GFM97735.1"/>
    <property type="molecule type" value="Genomic_DNA"/>
</dbReference>
<keyword evidence="3" id="KW-1185">Reference proteome</keyword>
<dbReference type="Proteomes" id="UP000498980">
    <property type="component" value="Unassembled WGS sequence"/>
</dbReference>
<evidence type="ECO:0000313" key="2">
    <source>
        <dbReference type="EMBL" id="GFM97735.1"/>
    </source>
</evidence>
<proteinExistence type="predicted"/>
<organism evidence="2 3">
    <name type="scientific">Streptomyces fulvorobeus</name>
    <dbReference type="NCBI Taxonomy" id="284028"/>
    <lineage>
        <taxon>Bacteria</taxon>
        <taxon>Bacillati</taxon>
        <taxon>Actinomycetota</taxon>
        <taxon>Actinomycetes</taxon>
        <taxon>Kitasatosporales</taxon>
        <taxon>Streptomycetaceae</taxon>
        <taxon>Streptomyces</taxon>
    </lineage>
</organism>
<protein>
    <submittedName>
        <fullName evidence="2">Uncharacterized protein</fullName>
    </submittedName>
</protein>
<sequence length="101" mass="9479">MTGSVVRVRGQAGASAGAGSGAGDGSGGSRTAGALPGSGSAVSITAAARGSTASSAYWRCGETQGDRVPTTTGAKTSAARAAPCIRVSALERPGPSSAAAR</sequence>